<evidence type="ECO:0000256" key="2">
    <source>
        <dbReference type="ARBA" id="ARBA00006143"/>
    </source>
</evidence>
<accession>A0A1X0ILR2</accession>
<reference evidence="8 9" key="1">
    <citation type="submission" date="2016-12" db="EMBL/GenBank/DDBJ databases">
        <title>The new phylogeny of genus Mycobacterium.</title>
        <authorList>
            <person name="Tortoli E."/>
            <person name="Trovato A."/>
            <person name="Cirillo D.M."/>
        </authorList>
    </citation>
    <scope>NUCLEOTIDE SEQUENCE [LARGE SCALE GENOMIC DNA]</scope>
    <source>
        <strain evidence="8 9">CCUG 66554</strain>
    </source>
</reference>
<feature type="transmembrane region" description="Helical" evidence="6">
    <location>
        <begin position="75"/>
        <end position="96"/>
    </location>
</feature>
<dbReference type="PANTHER" id="PTHR31272:SF4">
    <property type="entry name" value="CYTOCHROME C-TYPE BIOGENESIS PROTEIN HI_1454-RELATED"/>
    <property type="match status" value="1"/>
</dbReference>
<name>A0A1X0ILR2_9MYCO</name>
<keyword evidence="5 6" id="KW-0472">Membrane</keyword>
<dbReference type="InterPro" id="IPR003834">
    <property type="entry name" value="Cyt_c_assmbl_TM_dom"/>
</dbReference>
<organism evidence="8 9">
    <name type="scientific">Mycobacteroides saopaulense</name>
    <dbReference type="NCBI Taxonomy" id="1578165"/>
    <lineage>
        <taxon>Bacteria</taxon>
        <taxon>Bacillati</taxon>
        <taxon>Actinomycetota</taxon>
        <taxon>Actinomycetes</taxon>
        <taxon>Mycobacteriales</taxon>
        <taxon>Mycobacteriaceae</taxon>
        <taxon>Mycobacteroides</taxon>
    </lineage>
</organism>
<dbReference type="STRING" id="1578165.BKG68_05400"/>
<evidence type="ECO:0000256" key="5">
    <source>
        <dbReference type="ARBA" id="ARBA00023136"/>
    </source>
</evidence>
<evidence type="ECO:0000256" key="1">
    <source>
        <dbReference type="ARBA" id="ARBA00004141"/>
    </source>
</evidence>
<feature type="transmembrane region" description="Helical" evidence="6">
    <location>
        <begin position="6"/>
        <end position="27"/>
    </location>
</feature>
<comment type="caution">
    <text evidence="8">The sequence shown here is derived from an EMBL/GenBank/DDBJ whole genome shotgun (WGS) entry which is preliminary data.</text>
</comment>
<evidence type="ECO:0000256" key="3">
    <source>
        <dbReference type="ARBA" id="ARBA00022692"/>
    </source>
</evidence>
<evidence type="ECO:0000313" key="8">
    <source>
        <dbReference type="EMBL" id="ORB48553.1"/>
    </source>
</evidence>
<keyword evidence="3 6" id="KW-0812">Transmembrane</keyword>
<dbReference type="Pfam" id="PF02683">
    <property type="entry name" value="DsbD_TM"/>
    <property type="match status" value="1"/>
</dbReference>
<feature type="transmembrane region" description="Helical" evidence="6">
    <location>
        <begin position="251"/>
        <end position="269"/>
    </location>
</feature>
<dbReference type="InterPro" id="IPR051790">
    <property type="entry name" value="Cytochrome_c-biogenesis_DsbD"/>
</dbReference>
<feature type="transmembrane region" description="Helical" evidence="6">
    <location>
        <begin position="39"/>
        <end position="63"/>
    </location>
</feature>
<gene>
    <name evidence="8" type="ORF">BST43_24660</name>
</gene>
<protein>
    <recommendedName>
        <fullName evidence="7">Cytochrome C biogenesis protein transmembrane domain-containing protein</fullName>
    </recommendedName>
</protein>
<dbReference type="EMBL" id="MVII01000046">
    <property type="protein sequence ID" value="ORB48553.1"/>
    <property type="molecule type" value="Genomic_DNA"/>
</dbReference>
<feature type="transmembrane region" description="Helical" evidence="6">
    <location>
        <begin position="194"/>
        <end position="212"/>
    </location>
</feature>
<dbReference type="AlphaFoldDB" id="A0A1X0ILR2"/>
<keyword evidence="4 6" id="KW-1133">Transmembrane helix</keyword>
<dbReference type="GO" id="GO:0017004">
    <property type="term" value="P:cytochrome complex assembly"/>
    <property type="evidence" value="ECO:0007669"/>
    <property type="project" value="InterPro"/>
</dbReference>
<feature type="transmembrane region" description="Helical" evidence="6">
    <location>
        <begin position="160"/>
        <end position="185"/>
    </location>
</feature>
<sequence>MAFAAGLIAALNPCGFALLPVYLALVVRGPGAQIGKSRALARAVIATVVMAAGFVAVFTVFGLLTVSVASVVQRYLPFVTVVFGIGLVILGLWLLSGRDIIALMPKVLDANAPTTRLGSMFGYGVGYAVASLSCTIGPFLAVTSTTFESGSLFDGVMVYLAYAAGITLVVGTLAVSTALASTVLLNGMRRALPYLNRISGAILLVVGAYVGYYGSYEVRLFHANGNPDDPIINAAGKIQRTISGWVYLHGAWPWLFVLGLVAVGAAIWWRTNVSEPPRN</sequence>
<evidence type="ECO:0000256" key="4">
    <source>
        <dbReference type="ARBA" id="ARBA00022989"/>
    </source>
</evidence>
<comment type="subcellular location">
    <subcellularLocation>
        <location evidence="1">Membrane</location>
        <topology evidence="1">Multi-pass membrane protein</topology>
    </subcellularLocation>
</comment>
<proteinExistence type="inferred from homology"/>
<feature type="domain" description="Cytochrome C biogenesis protein transmembrane" evidence="7">
    <location>
        <begin position="3"/>
        <end position="174"/>
    </location>
</feature>
<evidence type="ECO:0000256" key="6">
    <source>
        <dbReference type="SAM" id="Phobius"/>
    </source>
</evidence>
<dbReference type="GO" id="GO:0016020">
    <property type="term" value="C:membrane"/>
    <property type="evidence" value="ECO:0007669"/>
    <property type="project" value="UniProtKB-SubCell"/>
</dbReference>
<evidence type="ECO:0000313" key="9">
    <source>
        <dbReference type="Proteomes" id="UP000192434"/>
    </source>
</evidence>
<dbReference type="Proteomes" id="UP000192434">
    <property type="component" value="Unassembled WGS sequence"/>
</dbReference>
<evidence type="ECO:0000259" key="7">
    <source>
        <dbReference type="Pfam" id="PF02683"/>
    </source>
</evidence>
<comment type="similarity">
    <text evidence="2">Belongs to the DsbD family.</text>
</comment>
<dbReference type="PANTHER" id="PTHR31272">
    <property type="entry name" value="CYTOCHROME C-TYPE BIOGENESIS PROTEIN HI_1454-RELATED"/>
    <property type="match status" value="1"/>
</dbReference>
<feature type="transmembrane region" description="Helical" evidence="6">
    <location>
        <begin position="117"/>
        <end position="140"/>
    </location>
</feature>